<dbReference type="InterPro" id="IPR036116">
    <property type="entry name" value="FN3_sf"/>
</dbReference>
<evidence type="ECO:0000256" key="5">
    <source>
        <dbReference type="ARBA" id="ARBA00023319"/>
    </source>
</evidence>
<dbReference type="PROSITE" id="PS50835">
    <property type="entry name" value="IG_LIKE"/>
    <property type="match status" value="2"/>
</dbReference>
<organism evidence="7 8">
    <name type="scientific">Mytilus galloprovincialis</name>
    <name type="common">Mediterranean mussel</name>
    <dbReference type="NCBI Taxonomy" id="29158"/>
    <lineage>
        <taxon>Eukaryota</taxon>
        <taxon>Metazoa</taxon>
        <taxon>Spiralia</taxon>
        <taxon>Lophotrochozoa</taxon>
        <taxon>Mollusca</taxon>
        <taxon>Bivalvia</taxon>
        <taxon>Autobranchia</taxon>
        <taxon>Pteriomorphia</taxon>
        <taxon>Mytilida</taxon>
        <taxon>Mytiloidea</taxon>
        <taxon>Mytilidae</taxon>
        <taxon>Mytilinae</taxon>
        <taxon>Mytilus</taxon>
    </lineage>
</organism>
<dbReference type="EMBL" id="UYJE01001693">
    <property type="protein sequence ID" value="VDI04346.1"/>
    <property type="molecule type" value="Genomic_DNA"/>
</dbReference>
<dbReference type="SUPFAM" id="SSF49265">
    <property type="entry name" value="Fibronectin type III"/>
    <property type="match status" value="1"/>
</dbReference>
<comment type="caution">
    <text evidence="7">The sequence shown here is derived from an EMBL/GenBank/DDBJ whole genome shotgun (WGS) entry which is preliminary data.</text>
</comment>
<dbReference type="CDD" id="cd00096">
    <property type="entry name" value="Ig"/>
    <property type="match status" value="1"/>
</dbReference>
<keyword evidence="2" id="KW-0472">Membrane</keyword>
<gene>
    <name evidence="7" type="ORF">MGAL_10B091170</name>
</gene>
<name>A0A8B6CGP8_MYTGA</name>
<dbReference type="OrthoDB" id="6353782at2759"/>
<keyword evidence="5" id="KW-0393">Immunoglobulin domain</keyword>
<evidence type="ECO:0000256" key="3">
    <source>
        <dbReference type="ARBA" id="ARBA00023157"/>
    </source>
</evidence>
<dbReference type="PANTHER" id="PTHR11640:SF31">
    <property type="entry name" value="IRREGULAR CHIASM C-ROUGHEST PROTEIN-RELATED"/>
    <property type="match status" value="1"/>
</dbReference>
<dbReference type="Proteomes" id="UP000596742">
    <property type="component" value="Unassembled WGS sequence"/>
</dbReference>
<dbReference type="PANTHER" id="PTHR11640">
    <property type="entry name" value="NEPHRIN"/>
    <property type="match status" value="1"/>
</dbReference>
<keyword evidence="8" id="KW-1185">Reference proteome</keyword>
<protein>
    <recommendedName>
        <fullName evidence="6">Ig-like domain-containing protein</fullName>
    </recommendedName>
</protein>
<dbReference type="Gene3D" id="2.60.40.10">
    <property type="entry name" value="Immunoglobulins"/>
    <property type="match status" value="4"/>
</dbReference>
<dbReference type="InterPro" id="IPR013783">
    <property type="entry name" value="Ig-like_fold"/>
</dbReference>
<dbReference type="InterPro" id="IPR007110">
    <property type="entry name" value="Ig-like_dom"/>
</dbReference>
<feature type="domain" description="Ig-like" evidence="6">
    <location>
        <begin position="499"/>
        <end position="591"/>
    </location>
</feature>
<dbReference type="GO" id="GO:0005886">
    <property type="term" value="C:plasma membrane"/>
    <property type="evidence" value="ECO:0007669"/>
    <property type="project" value="TreeGrafter"/>
</dbReference>
<evidence type="ECO:0000313" key="7">
    <source>
        <dbReference type="EMBL" id="VDI04346.1"/>
    </source>
</evidence>
<feature type="domain" description="Ig-like" evidence="6">
    <location>
        <begin position="312"/>
        <end position="398"/>
    </location>
</feature>
<dbReference type="InterPro" id="IPR051275">
    <property type="entry name" value="Cell_adhesion_signaling"/>
</dbReference>
<evidence type="ECO:0000313" key="8">
    <source>
        <dbReference type="Proteomes" id="UP000596742"/>
    </source>
</evidence>
<evidence type="ECO:0000259" key="6">
    <source>
        <dbReference type="PROSITE" id="PS50835"/>
    </source>
</evidence>
<evidence type="ECO:0000256" key="2">
    <source>
        <dbReference type="ARBA" id="ARBA00023136"/>
    </source>
</evidence>
<dbReference type="InterPro" id="IPR036179">
    <property type="entry name" value="Ig-like_dom_sf"/>
</dbReference>
<proteinExistence type="predicted"/>
<keyword evidence="4" id="KW-0325">Glycoprotein</keyword>
<dbReference type="GO" id="GO:0098609">
    <property type="term" value="P:cell-cell adhesion"/>
    <property type="evidence" value="ECO:0007669"/>
    <property type="project" value="TreeGrafter"/>
</dbReference>
<dbReference type="GO" id="GO:0050839">
    <property type="term" value="F:cell adhesion molecule binding"/>
    <property type="evidence" value="ECO:0007669"/>
    <property type="project" value="TreeGrafter"/>
</dbReference>
<evidence type="ECO:0000256" key="4">
    <source>
        <dbReference type="ARBA" id="ARBA00023180"/>
    </source>
</evidence>
<dbReference type="AlphaFoldDB" id="A0A8B6CGP8"/>
<sequence length="664" mass="75128">MVNMLAYLEHTDLTWPTCKPDTPKDVRIHVNGSTAKISWTIPTNIQKSEWHEWSRIYINTSTGRDIDLDPGSKFNFKDIGVPKSSFEINNLKICSEYIVRIQFLRANSEFTSKTFWMTNSIFTGDINEDVSLSWTTSMTDFFYIQSPSSALIYQVSGGVFVGNNDKEKHVVNSKTIDIKAINITVLHVDEKDAGLYRAEDINKNVEGCCLLVVTGKPKNPTLNVHPEHPFVDDNLTVTCNSTVQRWPTGYGTAHLLYQFFGNSRGKPDKETLIINKLTIMDKGINISCQATDDLEKVSNTSDVVTIDPYYGPDDIILNPAYQSINLTEGSSFGPIHCSANCNPECIFKWIHKRTPSNYLISFTHNLTFSNIRRNQSGNYRCRVCHSVISTKCKTRDISVFVQSPPTKPTLTIQSEHPFVGDNITFTCKSAAQRWPGNIPAHLLYQFIGNKRGESNNNRLIMNNLTKLDKGTSISCQATDDLRKVSNMSNTVILDPYYGPENVVVEPSIRNKTVTEGTALGPIHCIANCYPECKYNWKRKMRDHFKPVTNEFIYNNSRSVYVVAIKRNQAGTYRCLVDHPEANGRTKIKDISVNVQYGPENVVVEPEIRYINVTEGTTLGPIHCIAKCNPECRYNWNQNISGNFEPVKNKFISKNNQSVHMHVQQ</sequence>
<accession>A0A8B6CGP8</accession>
<reference evidence="7" key="1">
    <citation type="submission" date="2018-11" db="EMBL/GenBank/DDBJ databases">
        <authorList>
            <person name="Alioto T."/>
            <person name="Alioto T."/>
        </authorList>
    </citation>
    <scope>NUCLEOTIDE SEQUENCE</scope>
</reference>
<keyword evidence="3" id="KW-1015">Disulfide bond</keyword>
<dbReference type="SUPFAM" id="SSF48726">
    <property type="entry name" value="Immunoglobulin"/>
    <property type="match status" value="1"/>
</dbReference>
<dbReference type="GO" id="GO:0005911">
    <property type="term" value="C:cell-cell junction"/>
    <property type="evidence" value="ECO:0007669"/>
    <property type="project" value="TreeGrafter"/>
</dbReference>
<evidence type="ECO:0000256" key="1">
    <source>
        <dbReference type="ARBA" id="ARBA00004479"/>
    </source>
</evidence>
<comment type="subcellular location">
    <subcellularLocation>
        <location evidence="1">Membrane</location>
        <topology evidence="1">Single-pass type I membrane protein</topology>
    </subcellularLocation>
</comment>
<dbReference type="SMART" id="SM00409">
    <property type="entry name" value="IG"/>
    <property type="match status" value="3"/>
</dbReference>
<dbReference type="InterPro" id="IPR003599">
    <property type="entry name" value="Ig_sub"/>
</dbReference>